<evidence type="ECO:0000313" key="9">
    <source>
        <dbReference type="Proteomes" id="UP000254259"/>
    </source>
</evidence>
<dbReference type="InterPro" id="IPR020846">
    <property type="entry name" value="MFS_dom"/>
</dbReference>
<keyword evidence="2" id="KW-0813">Transport</keyword>
<sequence length="448" mass="48770">MTAISVPKSDVLVESPEEKALFSKINWHILPLLLIAYCFAFIDRVNIGFAQLQMKGELHFSDQVFALGAGMFFVGYLLFEVPSNMLLERIGARKTILRIMLCWGACATGMAWVSEPWQFYTLRFLLGAFEAGFFPGVVLYFTYWYPPARRGRAIAVFMTSTVVSGILIGPVNGALMKFGHGFLGYQGWQWMFIVNGAPCLLIGFLCYLCLSDRPAEAKWLSSEQKKLLADRLARGGGSGGGSHQGALGALLRDPKVYVLSFICFLYLGAVYVLVFWVPTLIQSWGVQDVFHIGLLQAIPNIVGTAGMILMSRSSDRNNERRWHFVAGVVLIAAGLLGIAWLNGGVAESIALLSIATIGTASMTPLFFSFVSEYLPKEQAASGLALVSSLANIAPMVTPSISTWLRTSTGSNASSLLLVVALYAAAAVIMVFAARRPKLQYQVQGVSAL</sequence>
<feature type="transmembrane region" description="Helical" evidence="6">
    <location>
        <begin position="289"/>
        <end position="310"/>
    </location>
</feature>
<reference evidence="8 9" key="1">
    <citation type="submission" date="2018-01" db="EMBL/GenBank/DDBJ databases">
        <authorList>
            <person name="Clerissi C."/>
        </authorList>
    </citation>
    <scope>NUCLEOTIDE SEQUENCE [LARGE SCALE GENOMIC DNA]</scope>
    <source>
        <strain evidence="8">Cupriavidus taiwanensis SWF 66322</strain>
        <plasmid evidence="9">cbm2636_mp</plasmid>
    </source>
</reference>
<dbReference type="AlphaFoldDB" id="A0A9Q7V0T6"/>
<dbReference type="PANTHER" id="PTHR43791">
    <property type="entry name" value="PERMEASE-RELATED"/>
    <property type="match status" value="1"/>
</dbReference>
<feature type="transmembrane region" description="Helical" evidence="6">
    <location>
        <begin position="412"/>
        <end position="433"/>
    </location>
</feature>
<evidence type="ECO:0000256" key="6">
    <source>
        <dbReference type="SAM" id="Phobius"/>
    </source>
</evidence>
<dbReference type="SUPFAM" id="SSF103473">
    <property type="entry name" value="MFS general substrate transporter"/>
    <property type="match status" value="1"/>
</dbReference>
<comment type="subcellular location">
    <subcellularLocation>
        <location evidence="1">Membrane</location>
        <topology evidence="1">Multi-pass membrane protein</topology>
    </subcellularLocation>
</comment>
<gene>
    <name evidence="8" type="primary">nicT</name>
    <name evidence="8" type="ORF">CBM2636_MP20296</name>
</gene>
<dbReference type="PANTHER" id="PTHR43791:SF36">
    <property type="entry name" value="TRANSPORTER, PUTATIVE (AFU_ORTHOLOGUE AFUA_6G08340)-RELATED"/>
    <property type="match status" value="1"/>
</dbReference>
<evidence type="ECO:0000256" key="5">
    <source>
        <dbReference type="ARBA" id="ARBA00023136"/>
    </source>
</evidence>
<dbReference type="Pfam" id="PF07690">
    <property type="entry name" value="MFS_1"/>
    <property type="match status" value="1"/>
</dbReference>
<name>A0A9Q7V0T6_9BURK</name>
<dbReference type="CDD" id="cd17319">
    <property type="entry name" value="MFS_ExuT_GudP_like"/>
    <property type="match status" value="1"/>
</dbReference>
<keyword evidence="5 6" id="KW-0472">Membrane</keyword>
<evidence type="ECO:0000256" key="3">
    <source>
        <dbReference type="ARBA" id="ARBA00022692"/>
    </source>
</evidence>
<feature type="transmembrane region" description="Helical" evidence="6">
    <location>
        <begin position="256"/>
        <end position="277"/>
    </location>
</feature>
<keyword evidence="3 6" id="KW-0812">Transmembrane</keyword>
<dbReference type="Gene3D" id="1.20.1250.20">
    <property type="entry name" value="MFS general substrate transporter like domains"/>
    <property type="match status" value="2"/>
</dbReference>
<geneLocation type="plasmid" evidence="9">
    <name>cbm2636_mp</name>
</geneLocation>
<evidence type="ECO:0000256" key="2">
    <source>
        <dbReference type="ARBA" id="ARBA00022448"/>
    </source>
</evidence>
<keyword evidence="8" id="KW-0614">Plasmid</keyword>
<feature type="transmembrane region" description="Helical" evidence="6">
    <location>
        <begin position="95"/>
        <end position="114"/>
    </location>
</feature>
<organism evidence="8 9">
    <name type="scientific">Cupriavidus taiwanensis</name>
    <dbReference type="NCBI Taxonomy" id="164546"/>
    <lineage>
        <taxon>Bacteria</taxon>
        <taxon>Pseudomonadati</taxon>
        <taxon>Pseudomonadota</taxon>
        <taxon>Betaproteobacteria</taxon>
        <taxon>Burkholderiales</taxon>
        <taxon>Burkholderiaceae</taxon>
        <taxon>Cupriavidus</taxon>
    </lineage>
</organism>
<feature type="transmembrane region" description="Helical" evidence="6">
    <location>
        <begin position="64"/>
        <end position="83"/>
    </location>
</feature>
<protein>
    <submittedName>
        <fullName evidence="8">Metabolite transport protein NicT</fullName>
    </submittedName>
</protein>
<feature type="transmembrane region" description="Helical" evidence="6">
    <location>
        <begin position="349"/>
        <end position="370"/>
    </location>
</feature>
<feature type="transmembrane region" description="Helical" evidence="6">
    <location>
        <begin position="322"/>
        <end position="343"/>
    </location>
</feature>
<dbReference type="GO" id="GO:0016020">
    <property type="term" value="C:membrane"/>
    <property type="evidence" value="ECO:0007669"/>
    <property type="project" value="UniProtKB-SubCell"/>
</dbReference>
<evidence type="ECO:0000256" key="4">
    <source>
        <dbReference type="ARBA" id="ARBA00022989"/>
    </source>
</evidence>
<dbReference type="RefSeq" id="WP_115713001.1">
    <property type="nucleotide sequence ID" value="NZ_LT984814.1"/>
</dbReference>
<dbReference type="FunFam" id="1.20.1250.20:FF:000018">
    <property type="entry name" value="MFS transporter permease"/>
    <property type="match status" value="1"/>
</dbReference>
<keyword evidence="4 6" id="KW-1133">Transmembrane helix</keyword>
<feature type="transmembrane region" description="Helical" evidence="6">
    <location>
        <begin position="187"/>
        <end position="210"/>
    </location>
</feature>
<dbReference type="GO" id="GO:0022857">
    <property type="term" value="F:transmembrane transporter activity"/>
    <property type="evidence" value="ECO:0007669"/>
    <property type="project" value="InterPro"/>
</dbReference>
<dbReference type="PROSITE" id="PS50850">
    <property type="entry name" value="MFS"/>
    <property type="match status" value="1"/>
</dbReference>
<dbReference type="Proteomes" id="UP000254259">
    <property type="component" value="Plasmid CBM2636_mp"/>
</dbReference>
<proteinExistence type="predicted"/>
<feature type="transmembrane region" description="Helical" evidence="6">
    <location>
        <begin position="29"/>
        <end position="52"/>
    </location>
</feature>
<dbReference type="InterPro" id="IPR011701">
    <property type="entry name" value="MFS"/>
</dbReference>
<dbReference type="InterPro" id="IPR036259">
    <property type="entry name" value="MFS_trans_sf"/>
</dbReference>
<evidence type="ECO:0000313" key="8">
    <source>
        <dbReference type="EMBL" id="SPD67446.1"/>
    </source>
</evidence>
<feature type="domain" description="Major facilitator superfamily (MFS) profile" evidence="7">
    <location>
        <begin position="29"/>
        <end position="437"/>
    </location>
</feature>
<accession>A0A9Q7V0T6</accession>
<feature type="transmembrane region" description="Helical" evidence="6">
    <location>
        <begin position="382"/>
        <end position="400"/>
    </location>
</feature>
<dbReference type="EMBL" id="LT984814">
    <property type="protein sequence ID" value="SPD67446.1"/>
    <property type="molecule type" value="Genomic_DNA"/>
</dbReference>
<feature type="transmembrane region" description="Helical" evidence="6">
    <location>
        <begin position="153"/>
        <end position="175"/>
    </location>
</feature>
<evidence type="ECO:0000259" key="7">
    <source>
        <dbReference type="PROSITE" id="PS50850"/>
    </source>
</evidence>
<evidence type="ECO:0000256" key="1">
    <source>
        <dbReference type="ARBA" id="ARBA00004141"/>
    </source>
</evidence>
<feature type="transmembrane region" description="Helical" evidence="6">
    <location>
        <begin position="120"/>
        <end position="141"/>
    </location>
</feature>